<evidence type="ECO:0000313" key="2">
    <source>
        <dbReference type="Proteomes" id="UP000198531"/>
    </source>
</evidence>
<dbReference type="OrthoDB" id="282533at2157"/>
<evidence type="ECO:0000313" key="1">
    <source>
        <dbReference type="EMBL" id="SFR42961.1"/>
    </source>
</evidence>
<dbReference type="AlphaFoldDB" id="A0A1I6GLE2"/>
<name>A0A1I6GLE2_9EURY</name>
<accession>A0A1I6GLE2</accession>
<dbReference type="RefSeq" id="WP_089805745.1">
    <property type="nucleotide sequence ID" value="NZ_FOYT01000001.1"/>
</dbReference>
<dbReference type="STRING" id="553469.SAMN04487947_1332"/>
<keyword evidence="2" id="KW-1185">Reference proteome</keyword>
<gene>
    <name evidence="1" type="ORF">SAMN04487947_1332</name>
</gene>
<dbReference type="Proteomes" id="UP000198531">
    <property type="component" value="Unassembled WGS sequence"/>
</dbReference>
<organism evidence="1 2">
    <name type="scientific">Halogeometricum rufum</name>
    <dbReference type="NCBI Taxonomy" id="553469"/>
    <lineage>
        <taxon>Archaea</taxon>
        <taxon>Methanobacteriati</taxon>
        <taxon>Methanobacteriota</taxon>
        <taxon>Stenosarchaea group</taxon>
        <taxon>Halobacteria</taxon>
        <taxon>Halobacteriales</taxon>
        <taxon>Haloferacaceae</taxon>
        <taxon>Halogeometricum</taxon>
    </lineage>
</organism>
<dbReference type="EMBL" id="FOYT01000001">
    <property type="protein sequence ID" value="SFR42961.1"/>
    <property type="molecule type" value="Genomic_DNA"/>
</dbReference>
<proteinExistence type="predicted"/>
<sequence>MPTVEFEVADYDVAVEPWSPIERRIVLRGPEEDGGRDEATLLFTTNRTETGVVSNVGGEGGVSVWAYFDLEDYDDVLHLVESDTAVHLHYGHVSGSGSTRTLYFVSVETSAATPGQGDDGIEESLPFGAYESDESIEIPVEVEREGVERVRNRSVEQN</sequence>
<protein>
    <submittedName>
        <fullName evidence="1">Uncharacterized protein</fullName>
    </submittedName>
</protein>
<reference evidence="2" key="1">
    <citation type="submission" date="2016-10" db="EMBL/GenBank/DDBJ databases">
        <authorList>
            <person name="Varghese N."/>
            <person name="Submissions S."/>
        </authorList>
    </citation>
    <scope>NUCLEOTIDE SEQUENCE [LARGE SCALE GENOMIC DNA]</scope>
    <source>
        <strain evidence="2">CGMCC 1.7736</strain>
    </source>
</reference>